<dbReference type="EMBL" id="LNQE01001413">
    <property type="protein sequence ID" value="KUG17921.1"/>
    <property type="molecule type" value="Genomic_DNA"/>
</dbReference>
<comment type="caution">
    <text evidence="1">The sequence shown here is derived from an EMBL/GenBank/DDBJ whole genome shotgun (WGS) entry which is preliminary data.</text>
</comment>
<dbReference type="AlphaFoldDB" id="A0A0W8FAT2"/>
<dbReference type="InterPro" id="IPR019117">
    <property type="entry name" value="CRISPR-assoc_protein_Cmr3"/>
</dbReference>
<accession>A0A0W8FAT2</accession>
<gene>
    <name evidence="1" type="ORF">ASZ90_012370</name>
</gene>
<name>A0A0W8FAT2_9ZZZZ</name>
<dbReference type="NCBIfam" id="TIGR01888">
    <property type="entry name" value="cas_cmr3"/>
    <property type="match status" value="1"/>
</dbReference>
<reference evidence="1" key="1">
    <citation type="journal article" date="2015" name="Proc. Natl. Acad. Sci. U.S.A.">
        <title>Networks of energetic and metabolic interactions define dynamics in microbial communities.</title>
        <authorList>
            <person name="Embree M."/>
            <person name="Liu J.K."/>
            <person name="Al-Bassam M.M."/>
            <person name="Zengler K."/>
        </authorList>
    </citation>
    <scope>NUCLEOTIDE SEQUENCE</scope>
</reference>
<sequence>MLYLRITARDPLIARDGRPFGLGIRMKSLDWPYPSVLAGAFRTMLGKEMNCSFDGNEIKALKRISISGPLPIYKGKLYVPAPNDILIREENATREHFAVRPVNIDVDEWKKCNCDLPLEGILPAMLPLSIEREFKPAKIPSLWSMDVMKKWLRTANNESFESPPDPMKIITKGEFLDLPRKDARTHVKIDPKLGTSEDSKLFETVGLDLSLKGELDGIDLAARIEDEGEFMDLASKIDSFHTIGGERRLAHWRVDDNQGGWSFPSDLAQDFAGKKRVRMILATPAIFSDGWKPGWLMGWPKGKTPDYWPNELNLKLVSACMGRWKPISGWSLEEKGAKPIRRLVPAGSVYFFELEGDEDASIVAKNLWLKSVCDDEQDRKDGFGLALWGIWDYADETNVKVQE</sequence>
<proteinExistence type="predicted"/>
<protein>
    <submittedName>
        <fullName evidence="1">Crispr-associated ramp cmr3</fullName>
    </submittedName>
</protein>
<dbReference type="Gene3D" id="3.30.70.2940">
    <property type="match status" value="1"/>
</dbReference>
<dbReference type="Gene3D" id="2.60.40.4350">
    <property type="match status" value="1"/>
</dbReference>
<dbReference type="InterPro" id="IPR010165">
    <property type="entry name" value="CRISPR-Cmr3_IIIB"/>
</dbReference>
<dbReference type="Pfam" id="PF09700">
    <property type="entry name" value="Cas_Cmr3"/>
    <property type="match status" value="1"/>
</dbReference>
<evidence type="ECO:0000313" key="1">
    <source>
        <dbReference type="EMBL" id="KUG17921.1"/>
    </source>
</evidence>
<organism evidence="1">
    <name type="scientific">hydrocarbon metagenome</name>
    <dbReference type="NCBI Taxonomy" id="938273"/>
    <lineage>
        <taxon>unclassified sequences</taxon>
        <taxon>metagenomes</taxon>
        <taxon>ecological metagenomes</taxon>
    </lineage>
</organism>